<organism evidence="2 3">
    <name type="scientific">Sinanodonta woodiana</name>
    <name type="common">Chinese pond mussel</name>
    <name type="synonym">Anodonta woodiana</name>
    <dbReference type="NCBI Taxonomy" id="1069815"/>
    <lineage>
        <taxon>Eukaryota</taxon>
        <taxon>Metazoa</taxon>
        <taxon>Spiralia</taxon>
        <taxon>Lophotrochozoa</taxon>
        <taxon>Mollusca</taxon>
        <taxon>Bivalvia</taxon>
        <taxon>Autobranchia</taxon>
        <taxon>Heteroconchia</taxon>
        <taxon>Palaeoheterodonta</taxon>
        <taxon>Unionida</taxon>
        <taxon>Unionoidea</taxon>
        <taxon>Unionidae</taxon>
        <taxon>Unioninae</taxon>
        <taxon>Sinanodonta</taxon>
    </lineage>
</organism>
<comment type="caution">
    <text evidence="2">The sequence shown here is derived from an EMBL/GenBank/DDBJ whole genome shotgun (WGS) entry which is preliminary data.</text>
</comment>
<dbReference type="AlphaFoldDB" id="A0ABD3VXB1"/>
<keyword evidence="3" id="KW-1185">Reference proteome</keyword>
<reference evidence="2 3" key="1">
    <citation type="submission" date="2024-11" db="EMBL/GenBank/DDBJ databases">
        <title>Chromosome-level genome assembly of the freshwater bivalve Anodonta woodiana.</title>
        <authorList>
            <person name="Chen X."/>
        </authorList>
    </citation>
    <scope>NUCLEOTIDE SEQUENCE [LARGE SCALE GENOMIC DNA]</scope>
    <source>
        <strain evidence="2">MN2024</strain>
        <tissue evidence="2">Gills</tissue>
    </source>
</reference>
<evidence type="ECO:0000313" key="3">
    <source>
        <dbReference type="Proteomes" id="UP001634394"/>
    </source>
</evidence>
<name>A0ABD3VXB1_SINWO</name>
<accession>A0ABD3VXB1</accession>
<dbReference type="EMBL" id="JBJQND010000009">
    <property type="protein sequence ID" value="KAL3866253.1"/>
    <property type="molecule type" value="Genomic_DNA"/>
</dbReference>
<dbReference type="PANTHER" id="PTHR34733:SF1">
    <property type="match status" value="1"/>
</dbReference>
<evidence type="ECO:0000313" key="2">
    <source>
        <dbReference type="EMBL" id="KAL3866252.1"/>
    </source>
</evidence>
<sequence>MVSIVLSLFVVLTLLSDSLANKTANSNGVFVKVLGHSGKILISLREDPSDGPDSVVVEFSAIKEKSMDGTEVGKTGSKHSFNTFANQNFTFSEVVNGSYQNLTTVQFNFSADLSSVSSQLVTVVYIFTKAGNITVGNETTEVEPGTVKFNIEIRNWTFCGTSNTICSKSTANESGALIDFDIDIKGKGNATKVNETTERKNGTRGDSYELGGGAKVIMSKKVKYDNGDWSDMPDGYPSVNSTGSKQTFTFRFMKFNQSVLYDPTIKLGQGNTNTSVDNGTSNVREKNLREGKVYANILGKSGKITIGRADNPANDPDKVTIELDSLQEITNSDTDIHDGNHSFNTFANQDFTFDIAINSTYQNVSASMFSFNATVGAQNATVILTVYIFREDGNLSINGENTTVRAGTVKFNAQINGWKFCSNITNCTHSEIGEYLDLYVTVKGKGDKPEKLGKKKFSNGDEYSLGGSSYLVMSKKVKLDDKWTDMPLGYPQIKIRGNKQTFVIRMKKFTNSALYDPTVETGIPDESTSGAIMHISSMTFKFVIAILSLCVALSEIFG</sequence>
<dbReference type="PANTHER" id="PTHR34733">
    <property type="match status" value="1"/>
</dbReference>
<dbReference type="Proteomes" id="UP001634394">
    <property type="component" value="Unassembled WGS sequence"/>
</dbReference>
<keyword evidence="1" id="KW-0732">Signal</keyword>
<gene>
    <name evidence="2" type="ORF">ACJMK2_043567</name>
</gene>
<protein>
    <submittedName>
        <fullName evidence="2">Uncharacterized protein</fullName>
    </submittedName>
</protein>
<feature type="signal peptide" evidence="1">
    <location>
        <begin position="1"/>
        <end position="20"/>
    </location>
</feature>
<dbReference type="EMBL" id="JBJQND010000009">
    <property type="protein sequence ID" value="KAL3866252.1"/>
    <property type="molecule type" value="Genomic_DNA"/>
</dbReference>
<proteinExistence type="predicted"/>
<feature type="chain" id="PRO_5044725158" evidence="1">
    <location>
        <begin position="21"/>
        <end position="558"/>
    </location>
</feature>
<evidence type="ECO:0000256" key="1">
    <source>
        <dbReference type="SAM" id="SignalP"/>
    </source>
</evidence>